<sequence length="619" mass="70312">MTTSTDNRLAQDYEALRRREYTLIDDLLGVLPKIEKLGEDRVGQVRDAMFHADHPFLMVFVGPFSSGKSSLINALLGAKDLLKIGPTPTTDRISILRWGDEPQDMNSGSRVDTVFYPSPLLRKVSFVDTPGLESVFQHHEETTRRFLHRSDVVMLVMLATQAMSQANIDYMKTLREYGKKIIIVINQSDLLSDEDRETVRQYVADQCRDLLGIEPPIWLVSAKQGTQARSAGTFDEALWKQSGMQQFEDYIEKQLSDADRLRQKLQTPLQIVQNVHGAALEAVKDNQSTFDQYRSISDNIDQQLKSQRRGQEKAVREVMAEVEAQFKDTADRSGEALHDVFRMGLALPSFGRGVLELFGIARLFRRNDAPSHMEQAFSKYKVFEPIDNLPEVVDKLAPRLEAQDMQDIDNLVRYGQGEIQKLPEELRSKIIGRIQAPAVYDRKELLNLREPLELIEDEARVLETEKIEQARRTTLLYLAIWELISFVLLIALLGAWGALDAASDLPLNIIMLIVVLGAIVGGFAALPLRGRMLHVQYVNRLHKLQNRYVEALRQAADRQVEYGMQLRRDAIAPLTRLVEAQAAIQDEQMAELQKAEQEIHKLESELNAFGKRKLLGISL</sequence>
<name>A0A7S8E5I0_9CHLR</name>
<dbReference type="SUPFAM" id="SSF52540">
    <property type="entry name" value="P-loop containing nucleoside triphosphate hydrolases"/>
    <property type="match status" value="1"/>
</dbReference>
<protein>
    <submittedName>
        <fullName evidence="4">Dynamin family protein</fullName>
    </submittedName>
</protein>
<evidence type="ECO:0000256" key="2">
    <source>
        <dbReference type="SAM" id="Phobius"/>
    </source>
</evidence>
<gene>
    <name evidence="4" type="ORF">G4Y79_13630</name>
</gene>
<dbReference type="RefSeq" id="WP_195168826.1">
    <property type="nucleotide sequence ID" value="NZ_CP062983.1"/>
</dbReference>
<feature type="domain" description="G" evidence="3">
    <location>
        <begin position="58"/>
        <end position="187"/>
    </location>
</feature>
<dbReference type="AlphaFoldDB" id="A0A7S8E5I0"/>
<keyword evidence="5" id="KW-1185">Reference proteome</keyword>
<dbReference type="PANTHER" id="PTHR43681">
    <property type="entry name" value="TRANSMEMBRANE GTPASE FZO"/>
    <property type="match status" value="1"/>
</dbReference>
<dbReference type="EMBL" id="CP062983">
    <property type="protein sequence ID" value="QPC80751.1"/>
    <property type="molecule type" value="Genomic_DNA"/>
</dbReference>
<keyword evidence="2" id="KW-0472">Membrane</keyword>
<proteinExistence type="predicted"/>
<keyword evidence="2" id="KW-1133">Transmembrane helix</keyword>
<accession>A0A7S8E5I0</accession>
<dbReference type="InterPro" id="IPR006073">
    <property type="entry name" value="GTP-bd"/>
</dbReference>
<evidence type="ECO:0000313" key="5">
    <source>
        <dbReference type="Proteomes" id="UP000594468"/>
    </source>
</evidence>
<organism evidence="4 5">
    <name type="scientific">Phototrophicus methaneseepsis</name>
    <dbReference type="NCBI Taxonomy" id="2710758"/>
    <lineage>
        <taxon>Bacteria</taxon>
        <taxon>Bacillati</taxon>
        <taxon>Chloroflexota</taxon>
        <taxon>Candidatus Thermofontia</taxon>
        <taxon>Phototrophicales</taxon>
        <taxon>Phototrophicaceae</taxon>
        <taxon>Phototrophicus</taxon>
    </lineage>
</organism>
<evidence type="ECO:0000256" key="1">
    <source>
        <dbReference type="SAM" id="Coils"/>
    </source>
</evidence>
<evidence type="ECO:0000313" key="4">
    <source>
        <dbReference type="EMBL" id="QPC80751.1"/>
    </source>
</evidence>
<reference evidence="4 5" key="1">
    <citation type="submission" date="2020-02" db="EMBL/GenBank/DDBJ databases">
        <authorList>
            <person name="Zheng R.K."/>
            <person name="Sun C.M."/>
        </authorList>
    </citation>
    <scope>NUCLEOTIDE SEQUENCE [LARGE SCALE GENOMIC DNA]</scope>
    <source>
        <strain evidence="5">rifampicinis</strain>
    </source>
</reference>
<dbReference type="Gene3D" id="3.40.50.300">
    <property type="entry name" value="P-loop containing nucleotide triphosphate hydrolases"/>
    <property type="match status" value="1"/>
</dbReference>
<keyword evidence="2" id="KW-0812">Transmembrane</keyword>
<dbReference type="CDD" id="cd09912">
    <property type="entry name" value="DLP_2"/>
    <property type="match status" value="1"/>
</dbReference>
<feature type="transmembrane region" description="Helical" evidence="2">
    <location>
        <begin position="505"/>
        <end position="526"/>
    </location>
</feature>
<keyword evidence="1" id="KW-0175">Coiled coil</keyword>
<dbReference type="GO" id="GO:0005525">
    <property type="term" value="F:GTP binding"/>
    <property type="evidence" value="ECO:0007669"/>
    <property type="project" value="InterPro"/>
</dbReference>
<dbReference type="Proteomes" id="UP000594468">
    <property type="component" value="Chromosome"/>
</dbReference>
<dbReference type="KEGG" id="pmet:G4Y79_13630"/>
<dbReference type="InterPro" id="IPR027417">
    <property type="entry name" value="P-loop_NTPase"/>
</dbReference>
<dbReference type="PANTHER" id="PTHR43681:SF1">
    <property type="entry name" value="SARCALUMENIN"/>
    <property type="match status" value="1"/>
</dbReference>
<dbReference type="InterPro" id="IPR051943">
    <property type="entry name" value="TRAFAC_Dynamin-like_GTPase"/>
</dbReference>
<evidence type="ECO:0000259" key="3">
    <source>
        <dbReference type="Pfam" id="PF01926"/>
    </source>
</evidence>
<dbReference type="Pfam" id="PF01926">
    <property type="entry name" value="MMR_HSR1"/>
    <property type="match status" value="1"/>
</dbReference>
<feature type="coiled-coil region" evidence="1">
    <location>
        <begin position="578"/>
        <end position="612"/>
    </location>
</feature>
<feature type="transmembrane region" description="Helical" evidence="2">
    <location>
        <begin position="475"/>
        <end position="499"/>
    </location>
</feature>